<feature type="compositionally biased region" description="Polar residues" evidence="1">
    <location>
        <begin position="236"/>
        <end position="249"/>
    </location>
</feature>
<sequence>MVSNWQAGDWILGTAQEIAQHSRLAGNASPQSERSSNATAIQEPSVRPPVGDQPSSQVSPNQALPQKYASLPASPLDQNTGHKDTRTSTDPGTHDRFLLFPPATLAEQACLPKLPPSSTPDPAPDFSSQRSSQLTHHRPISLGTGSQENAPPLSDHLSQPSWDKDLVKPGAVLFSTGPVMSKAPTGPPPSTDPARRSSGDRTFWAAPSGVPSTNPSSDSTPTQDRETVPPPGYQPDTPSLVYTTGHSANTSSHPGYPHPYPTYPGNAPFGPSSPRHPSFGGPPNSSPHVQGGGYPNTGSATAFPNYRPGMPYSPYTPYQSGSGFSQYPTSPPTFGPMPGNFPGGYSTASPVAGGYPTSPSSGNYQGSSVGGGYSSPTGAYGMHFAPYGMVSGPPMYAPATYAHAPYGHPYLPPQGHTDDGPTSGMWWFMPAGGGSAPPVGTYGGQPPAQQFLQRFDSSQQSSHPMAVMLNTNSSHPQGFPNPVGLPPPPAAHSPRTALSPVSTGPAPSAASPHQMYAAFGAMSLQSPQPPMGRQLPALTLPIHTHTSSPSAPPSASVQSPVQPTSTSKGRASAASKAGPGGSRVTSPATRRPWHPNPPVARSDWVMWVGNVPSDATHDELWSFFNQDTTAREPVATTGPTRTLLPPVPLDKQDGDVGGTSAEHSHGVSSVFLISRSNCAFVNYEEEVYLNRAVSFFNGRPLRPKDPRCPRLVCRVRRKDDDLRAGVGGQRGMGMHARWVQEQERKMEAASGIDAVKDKEAIVDDPATSPSTYLGATSSSGSSPPIPAPVDDVHQLPADLLGRPHAGDPKDYPAAHHSGSGSTNSSFLIRNFPKRYFILKSLTPSDLNTSVDRGLWATQAHNESTLDRAYRTSKDVYLIFSANKSGEWFGYARMDGPIIGSQQSVSWESRGPSRSPTSPTVQRKPEATAGTSVDGAETGQLGAKPAFFSPSEHKFAASPAPITPSNTFPAPVRIDGQISAPAEMGQAHKQLTKPDGVERNNDTTGPAGEIVQADTFKLDQSAPYRAARISSALANPSKEQESHMDGDGVVHRDTALTVDLERARGLSRDPSVHPIRETLPKNVEADDKADSWGKPFKIRWIKTERLPFHRTRHLRNPWNSDREVKVSRDGTEVEPGVGQRLLDEWDRVVEEPEPTSAGGAASSSRNPPPRSGAQQSALASAPAPSTSRGQPGRAR</sequence>
<dbReference type="InterPro" id="IPR057720">
    <property type="entry name" value="RRM_YTH1"/>
</dbReference>
<dbReference type="PANTHER" id="PTHR12357:SF3">
    <property type="entry name" value="YTH DOMAIN-CONTAINING PROTEIN 1"/>
    <property type="match status" value="1"/>
</dbReference>
<feature type="compositionally biased region" description="Basic and acidic residues" evidence="1">
    <location>
        <begin position="1140"/>
        <end position="1149"/>
    </location>
</feature>
<comment type="caution">
    <text evidence="3">The sequence shown here is derived from an EMBL/GenBank/DDBJ whole genome shotgun (WGS) entry which is preliminary data.</text>
</comment>
<dbReference type="SUPFAM" id="SSF54928">
    <property type="entry name" value="RNA-binding domain, RBD"/>
    <property type="match status" value="1"/>
</dbReference>
<feature type="compositionally biased region" description="Basic and acidic residues" evidence="1">
    <location>
        <begin position="804"/>
        <end position="813"/>
    </location>
</feature>
<dbReference type="GO" id="GO:0003729">
    <property type="term" value="F:mRNA binding"/>
    <property type="evidence" value="ECO:0007669"/>
    <property type="project" value="TreeGrafter"/>
</dbReference>
<dbReference type="InterPro" id="IPR012677">
    <property type="entry name" value="Nucleotide-bd_a/b_plait_sf"/>
</dbReference>
<feature type="compositionally biased region" description="Polar residues" evidence="1">
    <location>
        <begin position="28"/>
        <end position="42"/>
    </location>
</feature>
<evidence type="ECO:0000313" key="3">
    <source>
        <dbReference type="EMBL" id="KAF8683013.1"/>
    </source>
</evidence>
<feature type="compositionally biased region" description="Polar residues" evidence="1">
    <location>
        <begin position="53"/>
        <end position="64"/>
    </location>
</feature>
<dbReference type="InterPro" id="IPR007275">
    <property type="entry name" value="YTH_domain"/>
</dbReference>
<feature type="region of interest" description="Disordered" evidence="1">
    <location>
        <begin position="1123"/>
        <end position="1194"/>
    </location>
</feature>
<dbReference type="Gene3D" id="3.10.590.10">
    <property type="entry name" value="ph1033 like domains"/>
    <property type="match status" value="2"/>
</dbReference>
<dbReference type="AlphaFoldDB" id="A0A8H7HDF3"/>
<feature type="region of interest" description="Disordered" evidence="1">
    <location>
        <begin position="468"/>
        <end position="511"/>
    </location>
</feature>
<feature type="region of interest" description="Disordered" evidence="1">
    <location>
        <begin position="902"/>
        <end position="945"/>
    </location>
</feature>
<feature type="compositionally biased region" description="Low complexity" evidence="1">
    <location>
        <begin position="908"/>
        <end position="919"/>
    </location>
</feature>
<dbReference type="Pfam" id="PF25701">
    <property type="entry name" value="RRM_YTH1"/>
    <property type="match status" value="1"/>
</dbReference>
<dbReference type="Gene3D" id="3.30.70.330">
    <property type="match status" value="1"/>
</dbReference>
<feature type="domain" description="YTH" evidence="2">
    <location>
        <begin position="833"/>
        <end position="966"/>
    </location>
</feature>
<feature type="domain" description="YTH" evidence="2">
    <location>
        <begin position="1006"/>
        <end position="1144"/>
    </location>
</feature>
<evidence type="ECO:0000313" key="4">
    <source>
        <dbReference type="Proteomes" id="UP000650582"/>
    </source>
</evidence>
<dbReference type="GO" id="GO:0005654">
    <property type="term" value="C:nucleoplasm"/>
    <property type="evidence" value="ECO:0007669"/>
    <property type="project" value="TreeGrafter"/>
</dbReference>
<protein>
    <submittedName>
        <fullName evidence="3">YT521-B-like domain</fullName>
    </submittedName>
</protein>
<feature type="compositionally biased region" description="Low complexity" evidence="1">
    <location>
        <begin position="1155"/>
        <end position="1186"/>
    </location>
</feature>
<feature type="compositionally biased region" description="Basic and acidic residues" evidence="1">
    <location>
        <begin position="80"/>
        <end position="97"/>
    </location>
</feature>
<dbReference type="InterPro" id="IPR045168">
    <property type="entry name" value="YTH_prot"/>
</dbReference>
<gene>
    <name evidence="3" type="ORF">RHS04_02665</name>
</gene>
<evidence type="ECO:0000259" key="2">
    <source>
        <dbReference type="PROSITE" id="PS50882"/>
    </source>
</evidence>
<dbReference type="Pfam" id="PF04146">
    <property type="entry name" value="YTH"/>
    <property type="match status" value="1"/>
</dbReference>
<feature type="compositionally biased region" description="Polar residues" evidence="1">
    <location>
        <begin position="767"/>
        <end position="776"/>
    </location>
</feature>
<dbReference type="GO" id="GO:0000398">
    <property type="term" value="P:mRNA splicing, via spliceosome"/>
    <property type="evidence" value="ECO:0007669"/>
    <property type="project" value="TreeGrafter"/>
</dbReference>
<dbReference type="GO" id="GO:0000381">
    <property type="term" value="P:regulation of alternative mRNA splicing, via spliceosome"/>
    <property type="evidence" value="ECO:0007669"/>
    <property type="project" value="TreeGrafter"/>
</dbReference>
<dbReference type="PROSITE" id="PS50882">
    <property type="entry name" value="YTH"/>
    <property type="match status" value="2"/>
</dbReference>
<dbReference type="GO" id="GO:1990247">
    <property type="term" value="F:N6-methyladenosine-containing RNA reader activity"/>
    <property type="evidence" value="ECO:0007669"/>
    <property type="project" value="TreeGrafter"/>
</dbReference>
<feature type="compositionally biased region" description="Low complexity" evidence="1">
    <location>
        <begin position="211"/>
        <end position="222"/>
    </location>
</feature>
<feature type="region of interest" description="Disordered" evidence="1">
    <location>
        <begin position="110"/>
        <end position="294"/>
    </location>
</feature>
<evidence type="ECO:0000256" key="1">
    <source>
        <dbReference type="SAM" id="MobiDB-lite"/>
    </source>
</evidence>
<dbReference type="Proteomes" id="UP000650582">
    <property type="component" value="Unassembled WGS sequence"/>
</dbReference>
<feature type="region of interest" description="Disordered" evidence="1">
    <location>
        <begin position="749"/>
        <end position="823"/>
    </location>
</feature>
<feature type="region of interest" description="Disordered" evidence="1">
    <location>
        <begin position="542"/>
        <end position="599"/>
    </location>
</feature>
<name>A0A8H7HDF3_9AGAM</name>
<feature type="region of interest" description="Disordered" evidence="1">
    <location>
        <begin position="21"/>
        <end position="97"/>
    </location>
</feature>
<proteinExistence type="predicted"/>
<dbReference type="CDD" id="cd21134">
    <property type="entry name" value="YTH"/>
    <property type="match status" value="1"/>
</dbReference>
<dbReference type="PANTHER" id="PTHR12357">
    <property type="entry name" value="YTH YT521-B HOMOLOGY DOMAIN-CONTAINING"/>
    <property type="match status" value="1"/>
</dbReference>
<organism evidence="3 4">
    <name type="scientific">Rhizoctonia solani</name>
    <dbReference type="NCBI Taxonomy" id="456999"/>
    <lineage>
        <taxon>Eukaryota</taxon>
        <taxon>Fungi</taxon>
        <taxon>Dikarya</taxon>
        <taxon>Basidiomycota</taxon>
        <taxon>Agaricomycotina</taxon>
        <taxon>Agaricomycetes</taxon>
        <taxon>Cantharellales</taxon>
        <taxon>Ceratobasidiaceae</taxon>
        <taxon>Rhizoctonia</taxon>
    </lineage>
</organism>
<dbReference type="InterPro" id="IPR035979">
    <property type="entry name" value="RBD_domain_sf"/>
</dbReference>
<reference evidence="3" key="1">
    <citation type="submission" date="2020-09" db="EMBL/GenBank/DDBJ databases">
        <title>Comparative genome analyses of four rice-infecting Rhizoctonia solani isolates reveal extensive enrichment of homogalacturonan modification genes.</title>
        <authorList>
            <person name="Lee D.-Y."/>
            <person name="Jeon J."/>
            <person name="Kim K.-T."/>
            <person name="Cheong K."/>
            <person name="Song H."/>
            <person name="Choi G."/>
            <person name="Ko J."/>
            <person name="Opiyo S.O."/>
            <person name="Zuo S."/>
            <person name="Madhav S."/>
            <person name="Lee Y.-H."/>
            <person name="Wang G.-L."/>
        </authorList>
    </citation>
    <scope>NUCLEOTIDE SEQUENCE</scope>
    <source>
        <strain evidence="3">AG1-IA YN-7</strain>
    </source>
</reference>
<feature type="compositionally biased region" description="Pro residues" evidence="1">
    <location>
        <begin position="113"/>
        <end position="123"/>
    </location>
</feature>
<dbReference type="EMBL" id="JACYCC010000035">
    <property type="protein sequence ID" value="KAF8683013.1"/>
    <property type="molecule type" value="Genomic_DNA"/>
</dbReference>
<accession>A0A8H7HDF3</accession>
<feature type="compositionally biased region" description="Low complexity" evidence="1">
    <location>
        <begin position="546"/>
        <end position="577"/>
    </location>
</feature>